<comment type="similarity">
    <text evidence="1">Belongs to the LysR transcriptional regulatory family.</text>
</comment>
<proteinExistence type="inferred from homology"/>
<dbReference type="GO" id="GO:0032993">
    <property type="term" value="C:protein-DNA complex"/>
    <property type="evidence" value="ECO:0007669"/>
    <property type="project" value="TreeGrafter"/>
</dbReference>
<dbReference type="PRINTS" id="PR00039">
    <property type="entry name" value="HTHLYSR"/>
</dbReference>
<dbReference type="Gene3D" id="1.10.10.10">
    <property type="entry name" value="Winged helix-like DNA-binding domain superfamily/Winged helix DNA-binding domain"/>
    <property type="match status" value="1"/>
</dbReference>
<dbReference type="PROSITE" id="PS50931">
    <property type="entry name" value="HTH_LYSR"/>
    <property type="match status" value="1"/>
</dbReference>
<dbReference type="GO" id="GO:0003677">
    <property type="term" value="F:DNA binding"/>
    <property type="evidence" value="ECO:0007669"/>
    <property type="project" value="UniProtKB-KW"/>
</dbReference>
<dbReference type="EMBL" id="DF820490">
    <property type="protein sequence ID" value="GAK31152.1"/>
    <property type="molecule type" value="Genomic_DNA"/>
</dbReference>
<dbReference type="SUPFAM" id="SSF46785">
    <property type="entry name" value="Winged helix' DNA-binding domain"/>
    <property type="match status" value="1"/>
</dbReference>
<dbReference type="InterPro" id="IPR036390">
    <property type="entry name" value="WH_DNA-bd_sf"/>
</dbReference>
<dbReference type="OrthoDB" id="63123at2"/>
<dbReference type="SUPFAM" id="SSF53850">
    <property type="entry name" value="Periplasmic binding protein-like II"/>
    <property type="match status" value="1"/>
</dbReference>
<dbReference type="Proteomes" id="UP000030643">
    <property type="component" value="Unassembled WGS sequence"/>
</dbReference>
<keyword evidence="2" id="KW-0805">Transcription regulation</keyword>
<feature type="domain" description="HTH lysR-type" evidence="5">
    <location>
        <begin position="1"/>
        <end position="58"/>
    </location>
</feature>
<reference evidence="7" key="1">
    <citation type="journal article" date="2014" name="Genome Announc.">
        <title>Draft genome sequence of Weissella oryzae SG25T, isolated from fermented rice grains.</title>
        <authorList>
            <person name="Tanizawa Y."/>
            <person name="Fujisawa T."/>
            <person name="Mochizuki T."/>
            <person name="Kaminuma E."/>
            <person name="Suzuki Y."/>
            <person name="Nakamura Y."/>
            <person name="Tohno M."/>
        </authorList>
    </citation>
    <scope>NUCLEOTIDE SEQUENCE [LARGE SCALE GENOMIC DNA]</scope>
    <source>
        <strain evidence="7">DSM 25784 / JCM 18191 / LMG 30913 / SG25</strain>
    </source>
</reference>
<dbReference type="InterPro" id="IPR000847">
    <property type="entry name" value="LysR_HTH_N"/>
</dbReference>
<evidence type="ECO:0000256" key="4">
    <source>
        <dbReference type="ARBA" id="ARBA00023163"/>
    </source>
</evidence>
<evidence type="ECO:0000256" key="3">
    <source>
        <dbReference type="ARBA" id="ARBA00023125"/>
    </source>
</evidence>
<dbReference type="GO" id="GO:0003700">
    <property type="term" value="F:DNA-binding transcription factor activity"/>
    <property type="evidence" value="ECO:0007669"/>
    <property type="project" value="InterPro"/>
</dbReference>
<dbReference type="STRING" id="1329250.WOSG25_071290"/>
<dbReference type="InterPro" id="IPR005119">
    <property type="entry name" value="LysR_subst-bd"/>
</dbReference>
<dbReference type="Gene3D" id="3.40.190.10">
    <property type="entry name" value="Periplasmic binding protein-like II"/>
    <property type="match status" value="2"/>
</dbReference>
<keyword evidence="7" id="KW-1185">Reference proteome</keyword>
<organism evidence="6 7">
    <name type="scientific">Weissella oryzae (strain DSM 25784 / JCM 18191 / LMG 30913 / SG25)</name>
    <dbReference type="NCBI Taxonomy" id="1329250"/>
    <lineage>
        <taxon>Bacteria</taxon>
        <taxon>Bacillati</taxon>
        <taxon>Bacillota</taxon>
        <taxon>Bacilli</taxon>
        <taxon>Lactobacillales</taxon>
        <taxon>Lactobacillaceae</taxon>
        <taxon>Weissella</taxon>
    </lineage>
</organism>
<evidence type="ECO:0000259" key="5">
    <source>
        <dbReference type="PROSITE" id="PS50931"/>
    </source>
</evidence>
<dbReference type="Pfam" id="PF00126">
    <property type="entry name" value="HTH_1"/>
    <property type="match status" value="1"/>
</dbReference>
<dbReference type="PANTHER" id="PTHR30346">
    <property type="entry name" value="TRANSCRIPTIONAL DUAL REGULATOR HCAR-RELATED"/>
    <property type="match status" value="1"/>
</dbReference>
<dbReference type="FunFam" id="1.10.10.10:FF:000001">
    <property type="entry name" value="LysR family transcriptional regulator"/>
    <property type="match status" value="1"/>
</dbReference>
<keyword evidence="4" id="KW-0804">Transcription</keyword>
<dbReference type="PANTHER" id="PTHR30346:SF0">
    <property type="entry name" value="HCA OPERON TRANSCRIPTIONAL ACTIVATOR HCAR"/>
    <property type="match status" value="1"/>
</dbReference>
<evidence type="ECO:0000256" key="1">
    <source>
        <dbReference type="ARBA" id="ARBA00009437"/>
    </source>
</evidence>
<protein>
    <submittedName>
        <fullName evidence="6">Bacterial regulatory helix-turn-helix, LysR family protein</fullName>
    </submittedName>
</protein>
<gene>
    <name evidence="6" type="primary">rlrA</name>
    <name evidence="6" type="ORF">WOSG25_071290</name>
</gene>
<name>A0A069CUS7_WEIOS</name>
<dbReference type="InterPro" id="IPR036388">
    <property type="entry name" value="WH-like_DNA-bd_sf"/>
</dbReference>
<dbReference type="AlphaFoldDB" id="A0A069CUS7"/>
<accession>A0A069CUS7</accession>
<dbReference type="Pfam" id="PF03466">
    <property type="entry name" value="LysR_substrate"/>
    <property type="match status" value="1"/>
</dbReference>
<dbReference type="eggNOG" id="COG0583">
    <property type="taxonomic scope" value="Bacteria"/>
</dbReference>
<keyword evidence="3" id="KW-0238">DNA-binding</keyword>
<evidence type="ECO:0000313" key="6">
    <source>
        <dbReference type="EMBL" id="GAK31152.1"/>
    </source>
</evidence>
<evidence type="ECO:0000313" key="7">
    <source>
        <dbReference type="Proteomes" id="UP000030643"/>
    </source>
</evidence>
<sequence>MNLTSLSYFVQVATEGNLTRVADKLFISQPTLSRHIKELETELGRKLFIRQSHTLKLSKDGQIFLPEAVKVLEAADKLTHIFDSSPTVTSPVEYIRIGYLENFDLQKMYATLSAYKQINQHIEMIFTPDNPTNLTKGLEAGTYDLIFSLLPYVNRKAQFKKVAFIENHLQIALPADHPLSKYSVLSFDKLANETFILLDRDKSPIIVDYVLNKGLENGFNLTANYYVKSLGQGLSMTALGNGLSFLYSAMNQGDLASKYNIKIADLTDVDEAQDIYLAINTQNKNATVKQLFKYLRQIAVKE</sequence>
<dbReference type="RefSeq" id="WP_027699175.1">
    <property type="nucleotide sequence ID" value="NZ_DF820490.1"/>
</dbReference>
<evidence type="ECO:0000256" key="2">
    <source>
        <dbReference type="ARBA" id="ARBA00023015"/>
    </source>
</evidence>